<accession>A0ACC0WAH2</accession>
<dbReference type="EMBL" id="CM047582">
    <property type="protein sequence ID" value="KAI9915645.1"/>
    <property type="molecule type" value="Genomic_DNA"/>
</dbReference>
<evidence type="ECO:0000313" key="2">
    <source>
        <dbReference type="Proteomes" id="UP001163321"/>
    </source>
</evidence>
<comment type="caution">
    <text evidence="1">The sequence shown here is derived from an EMBL/GenBank/DDBJ whole genome shotgun (WGS) entry which is preliminary data.</text>
</comment>
<gene>
    <name evidence="1" type="ORF">PsorP6_007099</name>
</gene>
<reference evidence="1 2" key="1">
    <citation type="journal article" date="2022" name="bioRxiv">
        <title>The genome of the oomycete Peronosclerospora sorghi, a cosmopolitan pathogen of maize and sorghum, is inflated with dispersed pseudogenes.</title>
        <authorList>
            <person name="Fletcher K."/>
            <person name="Martin F."/>
            <person name="Isakeit T."/>
            <person name="Cavanaugh K."/>
            <person name="Magill C."/>
            <person name="Michelmore R."/>
        </authorList>
    </citation>
    <scope>NUCLEOTIDE SEQUENCE [LARGE SCALE GENOMIC DNA]</scope>
    <source>
        <strain evidence="1">P6</strain>
    </source>
</reference>
<proteinExistence type="predicted"/>
<name>A0ACC0WAH2_9STRA</name>
<sequence>MLCDGADFQILDPKPLSLTINWAISPKKTPAFKPSYVEKYSLRISVRHPQTQKVVSVDCRFCAAFGRECKIGAKRKATSNVHFFTSFRADQIKAHLEN</sequence>
<dbReference type="Proteomes" id="UP001163321">
    <property type="component" value="Chromosome 3"/>
</dbReference>
<organism evidence="1 2">
    <name type="scientific">Peronosclerospora sorghi</name>
    <dbReference type="NCBI Taxonomy" id="230839"/>
    <lineage>
        <taxon>Eukaryota</taxon>
        <taxon>Sar</taxon>
        <taxon>Stramenopiles</taxon>
        <taxon>Oomycota</taxon>
        <taxon>Peronosporomycetes</taxon>
        <taxon>Peronosporales</taxon>
        <taxon>Peronosporaceae</taxon>
        <taxon>Peronosclerospora</taxon>
    </lineage>
</organism>
<evidence type="ECO:0000313" key="1">
    <source>
        <dbReference type="EMBL" id="KAI9915645.1"/>
    </source>
</evidence>
<protein>
    <submittedName>
        <fullName evidence="1">Uncharacterized protein</fullName>
    </submittedName>
</protein>
<keyword evidence="2" id="KW-1185">Reference proteome</keyword>